<gene>
    <name evidence="10 14" type="primary">secY</name>
    <name evidence="14" type="ORF">SBA1_100010</name>
</gene>
<feature type="transmembrane region" description="Helical" evidence="10">
    <location>
        <begin position="207"/>
        <end position="232"/>
    </location>
</feature>
<evidence type="ECO:0000256" key="8">
    <source>
        <dbReference type="ARBA" id="ARBA00023136"/>
    </source>
</evidence>
<dbReference type="PROSITE" id="PS00756">
    <property type="entry name" value="SECY_2"/>
    <property type="match status" value="1"/>
</dbReference>
<dbReference type="GO" id="GO:0006605">
    <property type="term" value="P:protein targeting"/>
    <property type="evidence" value="ECO:0007669"/>
    <property type="project" value="UniProtKB-UniRule"/>
</dbReference>
<organism evidence="14 15">
    <name type="scientific">Candidatus Sulfotelmatobacter kueseliae</name>
    <dbReference type="NCBI Taxonomy" id="2042962"/>
    <lineage>
        <taxon>Bacteria</taxon>
        <taxon>Pseudomonadati</taxon>
        <taxon>Acidobacteriota</taxon>
        <taxon>Terriglobia</taxon>
        <taxon>Terriglobales</taxon>
        <taxon>Candidatus Korobacteraceae</taxon>
        <taxon>Candidatus Sulfotelmatobacter</taxon>
    </lineage>
</organism>
<dbReference type="EMBL" id="OMOD01000002">
    <property type="protein sequence ID" value="SPF31554.1"/>
    <property type="molecule type" value="Genomic_DNA"/>
</dbReference>
<proteinExistence type="inferred from homology"/>
<dbReference type="NCBIfam" id="TIGR00967">
    <property type="entry name" value="3a0501s007"/>
    <property type="match status" value="1"/>
</dbReference>
<dbReference type="PANTHER" id="PTHR10906">
    <property type="entry name" value="SECY/SEC61-ALPHA FAMILY MEMBER"/>
    <property type="match status" value="1"/>
</dbReference>
<dbReference type="PRINTS" id="PR00303">
    <property type="entry name" value="SECYTRNLCASE"/>
</dbReference>
<comment type="subcellular location">
    <subcellularLocation>
        <location evidence="10">Cell membrane</location>
        <topology evidence="10">Multi-pass membrane protein</topology>
    </subcellularLocation>
    <subcellularLocation>
        <location evidence="1 12">Membrane</location>
        <topology evidence="1 12">Multi-pass membrane protein</topology>
    </subcellularLocation>
</comment>
<keyword evidence="6 10" id="KW-1133">Transmembrane helix</keyword>
<evidence type="ECO:0000256" key="11">
    <source>
        <dbReference type="RuleBase" id="RU000537"/>
    </source>
</evidence>
<keyword evidence="5 10" id="KW-0653">Protein transport</keyword>
<dbReference type="GO" id="GO:0065002">
    <property type="term" value="P:intracellular protein transmembrane transport"/>
    <property type="evidence" value="ECO:0007669"/>
    <property type="project" value="UniProtKB-UniRule"/>
</dbReference>
<dbReference type="InterPro" id="IPR030659">
    <property type="entry name" value="SecY_CS"/>
</dbReference>
<comment type="similarity">
    <text evidence="2 10 13">Belongs to the SecY/SEC61-alpha family.</text>
</comment>
<name>A0A2U3JVW5_9BACT</name>
<feature type="transmembrane region" description="Helical" evidence="10">
    <location>
        <begin position="309"/>
        <end position="329"/>
    </location>
</feature>
<dbReference type="InterPro" id="IPR002208">
    <property type="entry name" value="SecY/SEC61-alpha"/>
</dbReference>
<comment type="subunit">
    <text evidence="10">Component of the Sec protein translocase complex. Heterotrimer consisting of SecY, SecE and SecG subunits. The heterotrimers can form oligomers, although 1 heterotrimer is thought to be able to translocate proteins. Interacts with the ribosome. Interacts with SecDF, and other proteins may be involved. Interacts with SecA.</text>
</comment>
<dbReference type="PIRSF" id="PIRSF004557">
    <property type="entry name" value="SecY"/>
    <property type="match status" value="1"/>
</dbReference>
<dbReference type="Proteomes" id="UP000238701">
    <property type="component" value="Unassembled WGS sequence"/>
</dbReference>
<comment type="function">
    <text evidence="10 11">The central subunit of the protein translocation channel SecYEG. Consists of two halves formed by TMs 1-5 and 6-10. These two domains form a lateral gate at the front which open onto the bilayer between TMs 2 and 7, and are clamped together by SecE at the back. The channel is closed by both a pore ring composed of hydrophobic SecY resides and a short helix (helix 2A) on the extracellular side of the membrane which forms a plug. The plug probably moves laterally to allow the channel to open. The ring and the pore may move independently.</text>
</comment>
<feature type="transmembrane region" description="Helical" evidence="10">
    <location>
        <begin position="404"/>
        <end position="430"/>
    </location>
</feature>
<dbReference type="PROSITE" id="PS00755">
    <property type="entry name" value="SECY_1"/>
    <property type="match status" value="1"/>
</dbReference>
<evidence type="ECO:0000313" key="14">
    <source>
        <dbReference type="EMBL" id="SPF31554.1"/>
    </source>
</evidence>
<protein>
    <recommendedName>
        <fullName evidence="9 10">Protein translocase subunit SecY</fullName>
    </recommendedName>
</protein>
<dbReference type="InterPro" id="IPR023201">
    <property type="entry name" value="SecY_dom_sf"/>
</dbReference>
<evidence type="ECO:0000256" key="7">
    <source>
        <dbReference type="ARBA" id="ARBA00023010"/>
    </source>
</evidence>
<evidence type="ECO:0000256" key="2">
    <source>
        <dbReference type="ARBA" id="ARBA00005751"/>
    </source>
</evidence>
<evidence type="ECO:0000256" key="6">
    <source>
        <dbReference type="ARBA" id="ARBA00022989"/>
    </source>
</evidence>
<dbReference type="AlphaFoldDB" id="A0A2U3JVW5"/>
<keyword evidence="7 10" id="KW-0811">Translocation</keyword>
<feature type="transmembrane region" description="Helical" evidence="10">
    <location>
        <begin position="178"/>
        <end position="195"/>
    </location>
</feature>
<keyword evidence="4 10" id="KW-0812">Transmembrane</keyword>
<dbReference type="OrthoDB" id="9809248at2"/>
<dbReference type="FunFam" id="1.10.3370.10:FF:000001">
    <property type="entry name" value="Preprotein translocase subunit SecY"/>
    <property type="match status" value="1"/>
</dbReference>
<dbReference type="Pfam" id="PF00344">
    <property type="entry name" value="SecY"/>
    <property type="match status" value="1"/>
</dbReference>
<dbReference type="GO" id="GO:0043952">
    <property type="term" value="P:protein transport by the Sec complex"/>
    <property type="evidence" value="ECO:0007669"/>
    <property type="project" value="UniProtKB-UniRule"/>
</dbReference>
<dbReference type="InterPro" id="IPR026593">
    <property type="entry name" value="SecY"/>
</dbReference>
<evidence type="ECO:0000256" key="5">
    <source>
        <dbReference type="ARBA" id="ARBA00022927"/>
    </source>
</evidence>
<dbReference type="Gene3D" id="1.10.3370.10">
    <property type="entry name" value="SecY subunit domain"/>
    <property type="match status" value="1"/>
</dbReference>
<keyword evidence="3 10" id="KW-0813">Transport</keyword>
<comment type="caution">
    <text evidence="10">Lacks conserved residue(s) required for the propagation of feature annotation.</text>
</comment>
<feature type="transmembrane region" description="Helical" evidence="10">
    <location>
        <begin position="146"/>
        <end position="166"/>
    </location>
</feature>
<keyword evidence="10" id="KW-1003">Cell membrane</keyword>
<accession>A0A2U3JVW5</accession>
<feature type="transmembrane region" description="Helical" evidence="10">
    <location>
        <begin position="361"/>
        <end position="384"/>
    </location>
</feature>
<dbReference type="SUPFAM" id="SSF103491">
    <property type="entry name" value="Preprotein translocase SecY subunit"/>
    <property type="match status" value="1"/>
</dbReference>
<evidence type="ECO:0000256" key="9">
    <source>
        <dbReference type="ARBA" id="ARBA00039733"/>
    </source>
</evidence>
<feature type="transmembrane region" description="Helical" evidence="10">
    <location>
        <begin position="269"/>
        <end position="289"/>
    </location>
</feature>
<evidence type="ECO:0000256" key="10">
    <source>
        <dbReference type="HAMAP-Rule" id="MF_01465"/>
    </source>
</evidence>
<feature type="transmembrane region" description="Helical" evidence="10">
    <location>
        <begin position="114"/>
        <end position="134"/>
    </location>
</feature>
<evidence type="ECO:0000256" key="13">
    <source>
        <dbReference type="RuleBase" id="RU004349"/>
    </source>
</evidence>
<evidence type="ECO:0000256" key="3">
    <source>
        <dbReference type="ARBA" id="ARBA00022448"/>
    </source>
</evidence>
<evidence type="ECO:0000313" key="15">
    <source>
        <dbReference type="Proteomes" id="UP000238701"/>
    </source>
</evidence>
<evidence type="ECO:0000256" key="1">
    <source>
        <dbReference type="ARBA" id="ARBA00004141"/>
    </source>
</evidence>
<reference evidence="15" key="1">
    <citation type="submission" date="2018-02" db="EMBL/GenBank/DDBJ databases">
        <authorList>
            <person name="Hausmann B."/>
        </authorList>
    </citation>
    <scope>NUCLEOTIDE SEQUENCE [LARGE SCALE GENOMIC DNA]</scope>
    <source>
        <strain evidence="15">Peat soil MAG SbA1</strain>
    </source>
</reference>
<evidence type="ECO:0000256" key="12">
    <source>
        <dbReference type="RuleBase" id="RU003484"/>
    </source>
</evidence>
<keyword evidence="8 10" id="KW-0472">Membrane</keyword>
<evidence type="ECO:0000256" key="4">
    <source>
        <dbReference type="ARBA" id="ARBA00022692"/>
    </source>
</evidence>
<sequence length="462" mass="51881">MFEKLANIFRIPDLRRRVLFTLGLLFVYRIGGHIPTPGVNADKLAQFFEQNRGSFLGFVDLFSGGQLRRLTIFALGIMPYITASIILQLLTVVYEPLAKLQKEGELGRKKITQWTRYITVILSAVQSFGIAVGLEKTGDFVLNPGWGFRLMTMLTLTTGSAFIMWLGEQITERGIGNGMSLLIFSGIVVGLPRGVVDLVDKARNAAWGALTPVLMAFLFVFMIAVVAFIVYVERSERRIPVQYAKRVVGRKVMGGQSTHLPLRVNAGGVMPVIFASSILTLPQTVFYTWREHRYIGDVIRMLAWGEPLYTLLYALGIIFFAYFYVSIVFNPSEVADNMRKYGGFVPGIRPGRRTADFINEVLTRITLVGALYLIVISFIPEWMITGIHLNHLPWWMGGSIFERLPVWVTSGLGVNFYFGGTSLLIVVGVAMDTVTQIEAQLIMRHYDGFTPRSGRIRGRRAW</sequence>
<dbReference type="GO" id="GO:0005886">
    <property type="term" value="C:plasma membrane"/>
    <property type="evidence" value="ECO:0007669"/>
    <property type="project" value="UniProtKB-SubCell"/>
</dbReference>
<dbReference type="HAMAP" id="MF_01465">
    <property type="entry name" value="SecY"/>
    <property type="match status" value="1"/>
</dbReference>
<feature type="transmembrane region" description="Helical" evidence="10">
    <location>
        <begin position="70"/>
        <end position="94"/>
    </location>
</feature>